<name>A0AAW1G675_ZOAVI</name>
<dbReference type="EMBL" id="JBCEZU010000001">
    <property type="protein sequence ID" value="KAK9542331.1"/>
    <property type="molecule type" value="Genomic_DNA"/>
</dbReference>
<sequence>MGTYGSSKAAATQSLNSQRDFGFRDCQTARPPCPAPPLSGGSFPPTNLPTVGQAALMRRAGDHGSTC</sequence>
<organism evidence="2 3">
    <name type="scientific">Zoarces viviparus</name>
    <name type="common">Viviparous eelpout</name>
    <name type="synonym">Blennius viviparus</name>
    <dbReference type="NCBI Taxonomy" id="48416"/>
    <lineage>
        <taxon>Eukaryota</taxon>
        <taxon>Metazoa</taxon>
        <taxon>Chordata</taxon>
        <taxon>Craniata</taxon>
        <taxon>Vertebrata</taxon>
        <taxon>Euteleostomi</taxon>
        <taxon>Actinopterygii</taxon>
        <taxon>Neopterygii</taxon>
        <taxon>Teleostei</taxon>
        <taxon>Neoteleostei</taxon>
        <taxon>Acanthomorphata</taxon>
        <taxon>Eupercaria</taxon>
        <taxon>Perciformes</taxon>
        <taxon>Cottioidei</taxon>
        <taxon>Zoarcales</taxon>
        <taxon>Zoarcidae</taxon>
        <taxon>Zoarcinae</taxon>
        <taxon>Zoarces</taxon>
    </lineage>
</organism>
<reference evidence="2 3" key="1">
    <citation type="journal article" date="2024" name="Genome Biol. Evol.">
        <title>Chromosome-level genome assembly of the viviparous eelpout Zoarces viviparus.</title>
        <authorList>
            <person name="Fuhrmann N."/>
            <person name="Brasseur M.V."/>
            <person name="Bakowski C.E."/>
            <person name="Podsiadlowski L."/>
            <person name="Prost S."/>
            <person name="Krehenwinkel H."/>
            <person name="Mayer C."/>
        </authorList>
    </citation>
    <scope>NUCLEOTIDE SEQUENCE [LARGE SCALE GENOMIC DNA]</scope>
    <source>
        <strain evidence="2">NO-MEL_2022_Ind0_liver</strain>
    </source>
</reference>
<evidence type="ECO:0000256" key="1">
    <source>
        <dbReference type="SAM" id="MobiDB-lite"/>
    </source>
</evidence>
<feature type="compositionally biased region" description="Polar residues" evidence="1">
    <location>
        <begin position="1"/>
        <end position="19"/>
    </location>
</feature>
<feature type="region of interest" description="Disordered" evidence="1">
    <location>
        <begin position="1"/>
        <end position="50"/>
    </location>
</feature>
<dbReference type="AlphaFoldDB" id="A0AAW1G675"/>
<evidence type="ECO:0000313" key="3">
    <source>
        <dbReference type="Proteomes" id="UP001488805"/>
    </source>
</evidence>
<dbReference type="Proteomes" id="UP001488805">
    <property type="component" value="Unassembled WGS sequence"/>
</dbReference>
<comment type="caution">
    <text evidence="2">The sequence shown here is derived from an EMBL/GenBank/DDBJ whole genome shotgun (WGS) entry which is preliminary data.</text>
</comment>
<accession>A0AAW1G675</accession>
<keyword evidence="3" id="KW-1185">Reference proteome</keyword>
<proteinExistence type="predicted"/>
<gene>
    <name evidence="2" type="ORF">VZT92_000202</name>
</gene>
<evidence type="ECO:0000313" key="2">
    <source>
        <dbReference type="EMBL" id="KAK9542331.1"/>
    </source>
</evidence>
<protein>
    <submittedName>
        <fullName evidence="2">Uncharacterized protein</fullName>
    </submittedName>
</protein>